<keyword evidence="2" id="KW-0808">Transferase</keyword>
<protein>
    <submittedName>
        <fullName evidence="2">Aminotransferase class IV</fullName>
    </submittedName>
</protein>
<dbReference type="GO" id="GO:0008483">
    <property type="term" value="F:transaminase activity"/>
    <property type="evidence" value="ECO:0007669"/>
    <property type="project" value="UniProtKB-KW"/>
</dbReference>
<dbReference type="Gene3D" id="3.20.10.10">
    <property type="entry name" value="D-amino Acid Aminotransferase, subunit A, domain 2"/>
    <property type="match status" value="1"/>
</dbReference>
<evidence type="ECO:0000313" key="3">
    <source>
        <dbReference type="Proteomes" id="UP001205337"/>
    </source>
</evidence>
<dbReference type="Pfam" id="PF01063">
    <property type="entry name" value="Aminotran_4"/>
    <property type="match status" value="1"/>
</dbReference>
<dbReference type="SUPFAM" id="SSF56752">
    <property type="entry name" value="D-aminoacid aminotransferase-like PLP-dependent enzymes"/>
    <property type="match status" value="1"/>
</dbReference>
<keyword evidence="3" id="KW-1185">Reference proteome</keyword>
<dbReference type="InterPro" id="IPR043131">
    <property type="entry name" value="BCAT-like_N"/>
</dbReference>
<name>A0ABT1ZBB9_9MICO</name>
<dbReference type="InterPro" id="IPR043132">
    <property type="entry name" value="BCAT-like_C"/>
</dbReference>
<keyword evidence="2" id="KW-0032">Aminotransferase</keyword>
<dbReference type="Gene3D" id="3.30.470.10">
    <property type="match status" value="1"/>
</dbReference>
<comment type="similarity">
    <text evidence="1">Belongs to the class-IV pyridoxal-phosphate-dependent aminotransferase family.</text>
</comment>
<sequence length="291" mass="30631">MSVVALIEFDPASGAATGHRLADADAALLRVTDLGATRGDGVFETASLVHGHVQALEAHLERLVQSARMLELPQPDPAVWRAAVLAVGDALTAEGVDEGSIKFVLTRGVEGGSVPTGWVFGTAAPDFTADRTSGVRLVLLDRGFRHDVSQTSPWLLAGAKTLSYAMNRAALREAARRGADDVLFVSSDGYLLEGPTSTLVLRTGPRLITPRVDLGILAGTTQADLFAWAEAAGFPTGYELLTPADLAAADAAWLVSSVRHVAPVRAVEGVERAIDAELTERFNEALDARTA</sequence>
<comment type="caution">
    <text evidence="2">The sequence shown here is derived from an EMBL/GenBank/DDBJ whole genome shotgun (WGS) entry which is preliminary data.</text>
</comment>
<gene>
    <name evidence="2" type="ORF">NUH29_00355</name>
</gene>
<dbReference type="Proteomes" id="UP001205337">
    <property type="component" value="Unassembled WGS sequence"/>
</dbReference>
<dbReference type="RefSeq" id="WP_258796880.1">
    <property type="nucleotide sequence ID" value="NZ_JANTHX010000002.1"/>
</dbReference>
<dbReference type="InterPro" id="IPR050571">
    <property type="entry name" value="Class-IV_PLP-Dep_Aminotrnsfr"/>
</dbReference>
<reference evidence="2 3" key="1">
    <citation type="submission" date="2022-08" db="EMBL/GenBank/DDBJ databases">
        <authorList>
            <person name="Li F."/>
        </authorList>
    </citation>
    <scope>NUCLEOTIDE SEQUENCE [LARGE SCALE GENOMIC DNA]</scope>
    <source>
        <strain evidence="2 3">10F1B-8-1</strain>
    </source>
</reference>
<evidence type="ECO:0000313" key="2">
    <source>
        <dbReference type="EMBL" id="MCS0498002.1"/>
    </source>
</evidence>
<dbReference type="PANTHER" id="PTHR42743">
    <property type="entry name" value="AMINO-ACID AMINOTRANSFERASE"/>
    <property type="match status" value="1"/>
</dbReference>
<organism evidence="2 3">
    <name type="scientific">Protaetiibacter mangrovi</name>
    <dbReference type="NCBI Taxonomy" id="2970926"/>
    <lineage>
        <taxon>Bacteria</taxon>
        <taxon>Bacillati</taxon>
        <taxon>Actinomycetota</taxon>
        <taxon>Actinomycetes</taxon>
        <taxon>Micrococcales</taxon>
        <taxon>Microbacteriaceae</taxon>
        <taxon>Protaetiibacter</taxon>
    </lineage>
</organism>
<proteinExistence type="inferred from homology"/>
<dbReference type="InterPro" id="IPR036038">
    <property type="entry name" value="Aminotransferase-like"/>
</dbReference>
<evidence type="ECO:0000256" key="1">
    <source>
        <dbReference type="ARBA" id="ARBA00009320"/>
    </source>
</evidence>
<dbReference type="PANTHER" id="PTHR42743:SF11">
    <property type="entry name" value="AMINODEOXYCHORISMATE LYASE"/>
    <property type="match status" value="1"/>
</dbReference>
<dbReference type="EMBL" id="JANTHX010000002">
    <property type="protein sequence ID" value="MCS0498002.1"/>
    <property type="molecule type" value="Genomic_DNA"/>
</dbReference>
<accession>A0ABT1ZBB9</accession>
<dbReference type="InterPro" id="IPR001544">
    <property type="entry name" value="Aminotrans_IV"/>
</dbReference>